<reference evidence="5" key="1">
    <citation type="submission" date="2022-11" db="EMBL/GenBank/DDBJ databases">
        <authorList>
            <person name="Petersen C."/>
        </authorList>
    </citation>
    <scope>NUCLEOTIDE SEQUENCE</scope>
    <source>
        <strain evidence="5">IBT 21917</strain>
    </source>
</reference>
<accession>A0A9W9HY50</accession>
<dbReference type="PROSITE" id="PS50297">
    <property type="entry name" value="ANK_REP_REGION"/>
    <property type="match status" value="2"/>
</dbReference>
<proteinExistence type="predicted"/>
<feature type="transmembrane region" description="Helical" evidence="4">
    <location>
        <begin position="173"/>
        <end position="197"/>
    </location>
</feature>
<dbReference type="PANTHER" id="PTHR24198">
    <property type="entry name" value="ANKYRIN REPEAT AND PROTEIN KINASE DOMAIN-CONTAINING PROTEIN"/>
    <property type="match status" value="1"/>
</dbReference>
<protein>
    <submittedName>
        <fullName evidence="5">Uncharacterized protein</fullName>
    </submittedName>
</protein>
<feature type="repeat" description="ANK" evidence="3">
    <location>
        <begin position="998"/>
        <end position="1030"/>
    </location>
</feature>
<evidence type="ECO:0000256" key="4">
    <source>
        <dbReference type="SAM" id="Phobius"/>
    </source>
</evidence>
<keyword evidence="6" id="KW-1185">Reference proteome</keyword>
<keyword evidence="1" id="KW-0677">Repeat</keyword>
<dbReference type="PANTHER" id="PTHR24198:SF165">
    <property type="entry name" value="ANKYRIN REPEAT-CONTAINING PROTEIN-RELATED"/>
    <property type="match status" value="1"/>
</dbReference>
<evidence type="ECO:0000256" key="2">
    <source>
        <dbReference type="ARBA" id="ARBA00023043"/>
    </source>
</evidence>
<dbReference type="PROSITE" id="PS50088">
    <property type="entry name" value="ANK_REPEAT"/>
    <property type="match status" value="3"/>
</dbReference>
<dbReference type="Pfam" id="PF00023">
    <property type="entry name" value="Ank"/>
    <property type="match status" value="1"/>
</dbReference>
<evidence type="ECO:0000256" key="1">
    <source>
        <dbReference type="ARBA" id="ARBA00022737"/>
    </source>
</evidence>
<feature type="repeat" description="ANK" evidence="3">
    <location>
        <begin position="1031"/>
        <end position="1063"/>
    </location>
</feature>
<feature type="repeat" description="ANK" evidence="3">
    <location>
        <begin position="1068"/>
        <end position="1097"/>
    </location>
</feature>
<name>A0A9W9HY50_9EURO</name>
<dbReference type="AlphaFoldDB" id="A0A9W9HY50"/>
<dbReference type="Proteomes" id="UP001146351">
    <property type="component" value="Unassembled WGS sequence"/>
</dbReference>
<keyword evidence="4" id="KW-1133">Transmembrane helix</keyword>
<dbReference type="InterPro" id="IPR036770">
    <property type="entry name" value="Ankyrin_rpt-contain_sf"/>
</dbReference>
<keyword evidence="2 3" id="KW-0040">ANK repeat</keyword>
<feature type="transmembrane region" description="Helical" evidence="4">
    <location>
        <begin position="302"/>
        <end position="321"/>
    </location>
</feature>
<dbReference type="EMBL" id="JAPQKO010000005">
    <property type="protein sequence ID" value="KAJ5161137.1"/>
    <property type="molecule type" value="Genomic_DNA"/>
</dbReference>
<evidence type="ECO:0000256" key="3">
    <source>
        <dbReference type="PROSITE-ProRule" id="PRU00023"/>
    </source>
</evidence>
<evidence type="ECO:0000313" key="6">
    <source>
        <dbReference type="Proteomes" id="UP001146351"/>
    </source>
</evidence>
<keyword evidence="4" id="KW-0472">Membrane</keyword>
<organism evidence="5 6">
    <name type="scientific">Penicillium capsulatum</name>
    <dbReference type="NCBI Taxonomy" id="69766"/>
    <lineage>
        <taxon>Eukaryota</taxon>
        <taxon>Fungi</taxon>
        <taxon>Dikarya</taxon>
        <taxon>Ascomycota</taxon>
        <taxon>Pezizomycotina</taxon>
        <taxon>Eurotiomycetes</taxon>
        <taxon>Eurotiomycetidae</taxon>
        <taxon>Eurotiales</taxon>
        <taxon>Aspergillaceae</taxon>
        <taxon>Penicillium</taxon>
    </lineage>
</organism>
<keyword evidence="4" id="KW-0812">Transmembrane</keyword>
<sequence>MICEKAPLITLFGERLTKQFLSESISLLDNVIFALSPLGVLTAVVSVIRVCDSSSLRAFIGRAQEGPAEAESELLPCVSESTAELFNDGGVSRVFGRPKIVEIVAWEKDGPKTGEKSVEIGTLRQALQKGAWSASSKGAELTPEDLWDLTRLPALDIPNLSLNKGIKRRDQRWFYCTAILGAMLQAGVIIYAAITVFIFPASFKKDDKAVPAYASPFYIIGTVFLFVGMLYCAIIIERSSKEYYLKPNKQSKLYWLQPGNQHVGDQVFNAFMAVKAGPNSGMTMDLEYIKSTRIRKYDGRYVEIYSTLFFTMLGFIIQFIGLRGLHASVILAQLGATFLMSVLRTCLRTQRMAPEENKLKNERSLTSLKRQELDSFIFHLENIESFGLVSSLRQETPTDSSSDSSRTMLPQENCQLNRIIEARSRLAELTSSGHGLIVAWDDMPIRKSAQNLAATIETTMDLMSNWGAAFGKKFEFPLSFECNTHSTGSINRIHGTYPVRLLRCGDALRWRIDMNELEAIIGLWSWSLYKSDEEWSQPLNRLVGLSADEASKEETYLYFHKWIFRQTEARMVSSDMIDTKSRLFGLDSERHPQDKDVLIVRTQNCVEKMAALDIYTHFIQCVLRHVTTLGGDVDIEPHSMNSYLAQSSRINELMHCFEDCELGTREDALQCIVPVLRDQDLLPELAADSVTIRRRTEALLAQNNWESALSMTMWICQRSEGAELERSVYELGYLCRRALLSKEKAAQEQGLIYLSRILKASPRHDFLQSQAMRQPTHWGESPEFIQWWHAFSQQMGWLAWRISVNVPTLKWIQPDLKRLNTTESLTLPRAAEQSAEDIDQGRLALEEWLTLDHIDFARQLSGIEDELGFKWARQGGFNGLLYFFMMRLAEVGAKCPTLIQHAYVLAAKNHSSWAVQVLQSHEADINTLSGNNVSALVDVTVSEDILAVKTLLANGADPNGDDKAPDGRPLILAANLGFTKIVELLLQHGAIHELTDSIGLTALQWASREDRRDTAALLLSYGAEVDQIGSDHLTPLHSAVLSNQCHMAALLLENGANINAAEASFWLTPLMMAARSSFVEVLHLLLAMGADMYTRDVQGQTALDWARQNGCDETAAILEKAMQPP</sequence>
<dbReference type="SMART" id="SM00248">
    <property type="entry name" value="ANK"/>
    <property type="match status" value="5"/>
</dbReference>
<dbReference type="InterPro" id="IPR002110">
    <property type="entry name" value="Ankyrin_rpt"/>
</dbReference>
<evidence type="ECO:0000313" key="5">
    <source>
        <dbReference type="EMBL" id="KAJ5161137.1"/>
    </source>
</evidence>
<dbReference type="Pfam" id="PF12796">
    <property type="entry name" value="Ank_2"/>
    <property type="match status" value="1"/>
</dbReference>
<dbReference type="Gene3D" id="1.25.40.20">
    <property type="entry name" value="Ankyrin repeat-containing domain"/>
    <property type="match status" value="1"/>
</dbReference>
<gene>
    <name evidence="5" type="ORF">N7492_006529</name>
</gene>
<feature type="transmembrane region" description="Helical" evidence="4">
    <location>
        <begin position="217"/>
        <end position="236"/>
    </location>
</feature>
<dbReference type="SUPFAM" id="SSF48403">
    <property type="entry name" value="Ankyrin repeat"/>
    <property type="match status" value="1"/>
</dbReference>
<reference evidence="5" key="2">
    <citation type="journal article" date="2023" name="IMA Fungus">
        <title>Comparative genomic study of the Penicillium genus elucidates a diverse pangenome and 15 lateral gene transfer events.</title>
        <authorList>
            <person name="Petersen C."/>
            <person name="Sorensen T."/>
            <person name="Nielsen M.R."/>
            <person name="Sondergaard T.E."/>
            <person name="Sorensen J.L."/>
            <person name="Fitzpatrick D.A."/>
            <person name="Frisvad J.C."/>
            <person name="Nielsen K.L."/>
        </authorList>
    </citation>
    <scope>NUCLEOTIDE SEQUENCE</scope>
    <source>
        <strain evidence="5">IBT 21917</strain>
    </source>
</reference>
<dbReference type="OrthoDB" id="7464126at2759"/>
<comment type="caution">
    <text evidence="5">The sequence shown here is derived from an EMBL/GenBank/DDBJ whole genome shotgun (WGS) entry which is preliminary data.</text>
</comment>